<keyword evidence="3" id="KW-1185">Reference proteome</keyword>
<gene>
    <name evidence="2" type="ORF">DBV15_09253</name>
</gene>
<reference evidence="2 3" key="1">
    <citation type="journal article" date="2019" name="Philos. Trans. R. Soc. Lond., B, Biol. Sci.">
        <title>Ant behaviour and brain gene expression of defending hosts depend on the ecological success of the intruding social parasite.</title>
        <authorList>
            <person name="Kaur R."/>
            <person name="Stoldt M."/>
            <person name="Jongepier E."/>
            <person name="Feldmeyer B."/>
            <person name="Menzel F."/>
            <person name="Bornberg-Bauer E."/>
            <person name="Foitzik S."/>
        </authorList>
    </citation>
    <scope>NUCLEOTIDE SEQUENCE [LARGE SCALE GENOMIC DNA]</scope>
    <source>
        <tissue evidence="2">Whole body</tissue>
    </source>
</reference>
<comment type="caution">
    <text evidence="2">The sequence shown here is derived from an EMBL/GenBank/DDBJ whole genome shotgun (WGS) entry which is preliminary data.</text>
</comment>
<feature type="compositionally biased region" description="Basic and acidic residues" evidence="1">
    <location>
        <begin position="65"/>
        <end position="89"/>
    </location>
</feature>
<evidence type="ECO:0000256" key="1">
    <source>
        <dbReference type="SAM" id="MobiDB-lite"/>
    </source>
</evidence>
<proteinExistence type="predicted"/>
<protein>
    <submittedName>
        <fullName evidence="2">Uncharacterized protein</fullName>
    </submittedName>
</protein>
<evidence type="ECO:0000313" key="3">
    <source>
        <dbReference type="Proteomes" id="UP000310200"/>
    </source>
</evidence>
<name>A0A4S2KR41_9HYME</name>
<evidence type="ECO:0000313" key="2">
    <source>
        <dbReference type="EMBL" id="TGZ52383.1"/>
    </source>
</evidence>
<dbReference type="EMBL" id="QBLH01001288">
    <property type="protein sequence ID" value="TGZ52383.1"/>
    <property type="molecule type" value="Genomic_DNA"/>
</dbReference>
<dbReference type="AlphaFoldDB" id="A0A4S2KR41"/>
<dbReference type="Proteomes" id="UP000310200">
    <property type="component" value="Unassembled WGS sequence"/>
</dbReference>
<accession>A0A4S2KR41</accession>
<organism evidence="2 3">
    <name type="scientific">Temnothorax longispinosus</name>
    <dbReference type="NCBI Taxonomy" id="300112"/>
    <lineage>
        <taxon>Eukaryota</taxon>
        <taxon>Metazoa</taxon>
        <taxon>Ecdysozoa</taxon>
        <taxon>Arthropoda</taxon>
        <taxon>Hexapoda</taxon>
        <taxon>Insecta</taxon>
        <taxon>Pterygota</taxon>
        <taxon>Neoptera</taxon>
        <taxon>Endopterygota</taxon>
        <taxon>Hymenoptera</taxon>
        <taxon>Apocrita</taxon>
        <taxon>Aculeata</taxon>
        <taxon>Formicoidea</taxon>
        <taxon>Formicidae</taxon>
        <taxon>Myrmicinae</taxon>
        <taxon>Temnothorax</taxon>
    </lineage>
</organism>
<feature type="compositionally biased region" description="Basic and acidic residues" evidence="1">
    <location>
        <begin position="1"/>
        <end position="40"/>
    </location>
</feature>
<sequence>MAYENKKINRDERRGEKEEKEIEHVVSEEEEGKGREEEGIRSVASVACMTGESKPEGGSETGGVRGRERNSKEERQRRKGEEGRKEKTVVMKKKVKKRKALKKRQGEGRKRS</sequence>
<feature type="region of interest" description="Disordered" evidence="1">
    <location>
        <begin position="1"/>
        <end position="112"/>
    </location>
</feature>
<feature type="compositionally biased region" description="Basic residues" evidence="1">
    <location>
        <begin position="90"/>
        <end position="103"/>
    </location>
</feature>